<dbReference type="Pfam" id="PF08388">
    <property type="entry name" value="GIIM"/>
    <property type="match status" value="1"/>
</dbReference>
<reference evidence="3" key="1">
    <citation type="journal article" date="2022" name="Cell">
        <title>Design, construction, and in vivo augmentation of a complex gut microbiome.</title>
        <authorList>
            <person name="Cheng A.G."/>
            <person name="Ho P.Y."/>
            <person name="Aranda-Diaz A."/>
            <person name="Jain S."/>
            <person name="Yu F.B."/>
            <person name="Meng X."/>
            <person name="Wang M."/>
            <person name="Iakiviak M."/>
            <person name="Nagashima K."/>
            <person name="Zhao A."/>
            <person name="Murugkar P."/>
            <person name="Patil A."/>
            <person name="Atabakhsh K."/>
            <person name="Weakley A."/>
            <person name="Yan J."/>
            <person name="Brumbaugh A.R."/>
            <person name="Higginbottom S."/>
            <person name="Dimas A."/>
            <person name="Shiver A.L."/>
            <person name="Deutschbauer A."/>
            <person name="Neff N."/>
            <person name="Sonnenburg J.L."/>
            <person name="Huang K.C."/>
            <person name="Fischbach M.A."/>
        </authorList>
    </citation>
    <scope>NUCLEOTIDE SEQUENCE</scope>
    <source>
        <strain evidence="3">DSM 19829</strain>
    </source>
</reference>
<gene>
    <name evidence="3" type="ORF">NQ502_01995</name>
</gene>
<evidence type="ECO:0000256" key="1">
    <source>
        <dbReference type="SAM" id="MobiDB-lite"/>
    </source>
</evidence>
<feature type="domain" description="Group II intron maturase-specific" evidence="2">
    <location>
        <begin position="1"/>
        <end position="58"/>
    </location>
</feature>
<dbReference type="Proteomes" id="UP001060164">
    <property type="component" value="Chromosome"/>
</dbReference>
<evidence type="ECO:0000313" key="4">
    <source>
        <dbReference type="Proteomes" id="UP001060164"/>
    </source>
</evidence>
<sequence length="59" mass="7378">MKNRLKELTTRGNKWSNPEREERLREYTNGQFNCFRYADMKNLMEQADEWPRHRIRAVY</sequence>
<name>A0ABY5VHT0_9FIRM</name>
<protein>
    <recommendedName>
        <fullName evidence="2">Group II intron maturase-specific domain-containing protein</fullName>
    </recommendedName>
</protein>
<dbReference type="EMBL" id="CP102290">
    <property type="protein sequence ID" value="UWP59857.1"/>
    <property type="molecule type" value="Genomic_DNA"/>
</dbReference>
<organism evidence="3 4">
    <name type="scientific">Ruminococcus gauvreauii</name>
    <dbReference type="NCBI Taxonomy" id="438033"/>
    <lineage>
        <taxon>Bacteria</taxon>
        <taxon>Bacillati</taxon>
        <taxon>Bacillota</taxon>
        <taxon>Clostridia</taxon>
        <taxon>Eubacteriales</taxon>
        <taxon>Oscillospiraceae</taxon>
        <taxon>Ruminococcus</taxon>
    </lineage>
</organism>
<dbReference type="RefSeq" id="WP_242830245.1">
    <property type="nucleotide sequence ID" value="NZ_CABLBR010000007.1"/>
</dbReference>
<feature type="region of interest" description="Disordered" evidence="1">
    <location>
        <begin position="1"/>
        <end position="22"/>
    </location>
</feature>
<evidence type="ECO:0000259" key="2">
    <source>
        <dbReference type="Pfam" id="PF08388"/>
    </source>
</evidence>
<keyword evidence="4" id="KW-1185">Reference proteome</keyword>
<proteinExistence type="predicted"/>
<dbReference type="InterPro" id="IPR013597">
    <property type="entry name" value="Mat_intron_G2"/>
</dbReference>
<accession>A0ABY5VHT0</accession>
<evidence type="ECO:0000313" key="3">
    <source>
        <dbReference type="EMBL" id="UWP59857.1"/>
    </source>
</evidence>